<name>A0A0D2G8L7_9EURO</name>
<evidence type="ECO:0000256" key="14">
    <source>
        <dbReference type="ARBA" id="ARBA00033194"/>
    </source>
</evidence>
<feature type="domain" description="Protein kinase" evidence="17">
    <location>
        <begin position="48"/>
        <end position="384"/>
    </location>
</feature>
<keyword evidence="7" id="KW-0723">Serine/threonine-protein kinase</keyword>
<dbReference type="InterPro" id="IPR008266">
    <property type="entry name" value="Tyr_kinase_AS"/>
</dbReference>
<dbReference type="InterPro" id="IPR011009">
    <property type="entry name" value="Kinase-like_dom_sf"/>
</dbReference>
<evidence type="ECO:0000256" key="13">
    <source>
        <dbReference type="ARBA" id="ARBA00030980"/>
    </source>
</evidence>
<dbReference type="GO" id="GO:0000781">
    <property type="term" value="C:chromosome, telomeric region"/>
    <property type="evidence" value="ECO:0007669"/>
    <property type="project" value="UniProtKB-SubCell"/>
</dbReference>
<dbReference type="GO" id="GO:0005634">
    <property type="term" value="C:nucleus"/>
    <property type="evidence" value="ECO:0007669"/>
    <property type="project" value="TreeGrafter"/>
</dbReference>
<organism evidence="18 19">
    <name type="scientific">Fonsecaea pedrosoi CBS 271.37</name>
    <dbReference type="NCBI Taxonomy" id="1442368"/>
    <lineage>
        <taxon>Eukaryota</taxon>
        <taxon>Fungi</taxon>
        <taxon>Dikarya</taxon>
        <taxon>Ascomycota</taxon>
        <taxon>Pezizomycotina</taxon>
        <taxon>Eurotiomycetes</taxon>
        <taxon>Chaetothyriomycetidae</taxon>
        <taxon>Chaetothyriales</taxon>
        <taxon>Herpotrichiellaceae</taxon>
        <taxon>Fonsecaea</taxon>
    </lineage>
</organism>
<dbReference type="SUPFAM" id="SSF56112">
    <property type="entry name" value="Protein kinase-like (PK-like)"/>
    <property type="match status" value="1"/>
</dbReference>
<evidence type="ECO:0000256" key="12">
    <source>
        <dbReference type="ARBA" id="ARBA00022895"/>
    </source>
</evidence>
<dbReference type="VEuPathDB" id="FungiDB:Z517_11907"/>
<dbReference type="AlphaFoldDB" id="A0A0D2G8L7"/>
<comment type="catalytic activity">
    <reaction evidence="15">
        <text>L-threonyl-[protein] + ATP = O-phospho-L-threonyl-[protein] + ADP + H(+)</text>
        <dbReference type="Rhea" id="RHEA:46608"/>
        <dbReference type="Rhea" id="RHEA-COMP:11060"/>
        <dbReference type="Rhea" id="RHEA-COMP:11605"/>
        <dbReference type="ChEBI" id="CHEBI:15378"/>
        <dbReference type="ChEBI" id="CHEBI:30013"/>
        <dbReference type="ChEBI" id="CHEBI:30616"/>
        <dbReference type="ChEBI" id="CHEBI:61977"/>
        <dbReference type="ChEBI" id="CHEBI:456216"/>
        <dbReference type="EC" id="2.7.11.1"/>
    </reaction>
</comment>
<dbReference type="SMART" id="SM00220">
    <property type="entry name" value="S_TKc"/>
    <property type="match status" value="1"/>
</dbReference>
<evidence type="ECO:0000256" key="8">
    <source>
        <dbReference type="ARBA" id="ARBA00022679"/>
    </source>
</evidence>
<evidence type="ECO:0000259" key="17">
    <source>
        <dbReference type="PROSITE" id="PS50011"/>
    </source>
</evidence>
<evidence type="ECO:0000313" key="18">
    <source>
        <dbReference type="EMBL" id="KIW75135.1"/>
    </source>
</evidence>
<dbReference type="InterPro" id="IPR000719">
    <property type="entry name" value="Prot_kinase_dom"/>
</dbReference>
<evidence type="ECO:0000256" key="2">
    <source>
        <dbReference type="ARBA" id="ARBA00004574"/>
    </source>
</evidence>
<dbReference type="Gene3D" id="1.10.510.10">
    <property type="entry name" value="Transferase(Phosphotransferase) domain 1"/>
    <property type="match status" value="1"/>
</dbReference>
<dbReference type="PROSITE" id="PS00109">
    <property type="entry name" value="PROTEIN_KINASE_TYR"/>
    <property type="match status" value="1"/>
</dbReference>
<dbReference type="RefSeq" id="XP_013278943.1">
    <property type="nucleotide sequence ID" value="XM_013423489.1"/>
</dbReference>
<evidence type="ECO:0000256" key="15">
    <source>
        <dbReference type="ARBA" id="ARBA00047899"/>
    </source>
</evidence>
<dbReference type="PROSITE" id="PS50011">
    <property type="entry name" value="PROTEIN_KINASE_DOM"/>
    <property type="match status" value="1"/>
</dbReference>
<evidence type="ECO:0000313" key="19">
    <source>
        <dbReference type="Proteomes" id="UP000053029"/>
    </source>
</evidence>
<dbReference type="PANTHER" id="PTHR45646">
    <property type="entry name" value="SERINE/THREONINE-PROTEIN KINASE DOA-RELATED"/>
    <property type="match status" value="1"/>
</dbReference>
<evidence type="ECO:0000256" key="3">
    <source>
        <dbReference type="ARBA" id="ARBA00011534"/>
    </source>
</evidence>
<accession>A0A0D2G8L7</accession>
<gene>
    <name evidence="18" type="ORF">Z517_11907</name>
</gene>
<keyword evidence="8" id="KW-0808">Transferase</keyword>
<reference evidence="18 19" key="1">
    <citation type="submission" date="2015-01" db="EMBL/GenBank/DDBJ databases">
        <title>The Genome Sequence of Fonsecaea pedrosoi CBS 271.37.</title>
        <authorList>
            <consortium name="The Broad Institute Genomics Platform"/>
            <person name="Cuomo C."/>
            <person name="de Hoog S."/>
            <person name="Gorbushina A."/>
            <person name="Stielow B."/>
            <person name="Teixiera M."/>
            <person name="Abouelleil A."/>
            <person name="Chapman S.B."/>
            <person name="Priest M."/>
            <person name="Young S.K."/>
            <person name="Wortman J."/>
            <person name="Nusbaum C."/>
            <person name="Birren B."/>
        </authorList>
    </citation>
    <scope>NUCLEOTIDE SEQUENCE [LARGE SCALE GENOMIC DNA]</scope>
    <source>
        <strain evidence="18 19">CBS 271.37</strain>
    </source>
</reference>
<evidence type="ECO:0000256" key="7">
    <source>
        <dbReference type="ARBA" id="ARBA00022527"/>
    </source>
</evidence>
<proteinExistence type="predicted"/>
<comment type="function">
    <text evidence="1">Component of the EKC/KEOPS complex that is required for the formation of a threonylcarbamoyl group on adenosine at position 37 (t(6)A37) in tRNAs that read codons beginning with adenine. The complex is probably involved in the transfer of the threonylcarbamoyl moiety of threonylcarbamoyl-AMP (TC-AMP) to the N6 group of A37. BUD32 has ATPase activity in the context of the EKC/KEOPS complex and likely plays a supporting role to the catalytic subunit KAE1. The EKC/KEOPS complex also promotes both telomere uncapping and telomere elongation. The complex is required for efficient recruitment of transcriptional coactivators.</text>
</comment>
<evidence type="ECO:0000256" key="5">
    <source>
        <dbReference type="ARBA" id="ARBA00013948"/>
    </source>
</evidence>
<evidence type="ECO:0000256" key="9">
    <source>
        <dbReference type="ARBA" id="ARBA00022741"/>
    </source>
</evidence>
<evidence type="ECO:0000256" key="4">
    <source>
        <dbReference type="ARBA" id="ARBA00012513"/>
    </source>
</evidence>
<dbReference type="EMBL" id="KN846976">
    <property type="protein sequence ID" value="KIW75135.1"/>
    <property type="molecule type" value="Genomic_DNA"/>
</dbReference>
<dbReference type="Gene3D" id="3.30.200.20">
    <property type="entry name" value="Phosphorylase Kinase, domain 1"/>
    <property type="match status" value="1"/>
</dbReference>
<evidence type="ECO:0000256" key="1">
    <source>
        <dbReference type="ARBA" id="ARBA00003747"/>
    </source>
</evidence>
<dbReference type="GO" id="GO:0005524">
    <property type="term" value="F:ATP binding"/>
    <property type="evidence" value="ECO:0007669"/>
    <property type="project" value="UniProtKB-KW"/>
</dbReference>
<keyword evidence="12" id="KW-0779">Telomere</keyword>
<dbReference type="Pfam" id="PF00069">
    <property type="entry name" value="Pkinase"/>
    <property type="match status" value="1"/>
</dbReference>
<dbReference type="GeneID" id="25311397"/>
<dbReference type="InterPro" id="IPR051175">
    <property type="entry name" value="CLK_kinases"/>
</dbReference>
<comment type="catalytic activity">
    <reaction evidence="16">
        <text>L-seryl-[protein] + ATP = O-phospho-L-seryl-[protein] + ADP + H(+)</text>
        <dbReference type="Rhea" id="RHEA:17989"/>
        <dbReference type="Rhea" id="RHEA-COMP:9863"/>
        <dbReference type="Rhea" id="RHEA-COMP:11604"/>
        <dbReference type="ChEBI" id="CHEBI:15378"/>
        <dbReference type="ChEBI" id="CHEBI:29999"/>
        <dbReference type="ChEBI" id="CHEBI:30616"/>
        <dbReference type="ChEBI" id="CHEBI:83421"/>
        <dbReference type="ChEBI" id="CHEBI:456216"/>
        <dbReference type="EC" id="2.7.11.1"/>
    </reaction>
</comment>
<comment type="subunit">
    <text evidence="3">Component of the EKC/KEOPS complex composed of at least BUD32, CGI121, GON7, KAE1 and PCC1; the whole complex dimerizes.</text>
</comment>
<sequence length="396" mass="44889">MSIQPRTFPTDGFVTLPKHEKFEEERLIGYKAEKFYPVRLGEVFEARYQVVAKLGFGTASTVWLCRDLHENALVTLKVCIIGEDATQELMISRHIKSIDTDHPGKGKLRVSLDDFHIKGPCGSHQCLVFETLGPTLTSLRDLFDDRALPKTLLQKFLFVIVTALDFMHQAGVVHTDLSPNNILVGTNAIAVSKVEQAEQDSPSPRKILADRTIHLSYDMPTTYEAPVITDFGAARLGEPEQKYSGDVMPGVYRAPEIIAGTEWDSKIDIWSVGVMIWSLFESRNLFYAVKDGHLNDELHFAEMVSLMGPPPKEFLLRCDRSRQYWDSEGNWIAETPIPDQTLETRETRLEGEDRALLLALARKIFRWLPEERPSAQDLYDDEFLTQFVSKDEPGTS</sequence>
<dbReference type="EC" id="2.7.11.1" evidence="4"/>
<evidence type="ECO:0000256" key="11">
    <source>
        <dbReference type="ARBA" id="ARBA00022840"/>
    </source>
</evidence>
<protein>
    <recommendedName>
        <fullName evidence="6">EKC/KEOPS complex subunit BUD32</fullName>
        <ecNumber evidence="4">2.7.11.1</ecNumber>
    </recommendedName>
    <alternativeName>
        <fullName evidence="13 14">Atypical Serine/threonine protein kinase BUD32</fullName>
    </alternativeName>
    <alternativeName>
        <fullName evidence="5">EKC/KEOPS complex subunit bud32</fullName>
    </alternativeName>
</protein>
<keyword evidence="9" id="KW-0547">Nucleotide-binding</keyword>
<keyword evidence="10" id="KW-0418">Kinase</keyword>
<comment type="subcellular location">
    <subcellularLocation>
        <location evidence="2">Chromosome</location>
        <location evidence="2">Telomere</location>
    </subcellularLocation>
</comment>
<keyword evidence="12" id="KW-0158">Chromosome</keyword>
<dbReference type="Proteomes" id="UP000053029">
    <property type="component" value="Unassembled WGS sequence"/>
</dbReference>
<evidence type="ECO:0000256" key="6">
    <source>
        <dbReference type="ARBA" id="ARBA00019973"/>
    </source>
</evidence>
<dbReference type="PANTHER" id="PTHR45646:SF11">
    <property type="entry name" value="SERINE_THREONINE-PROTEIN KINASE DOA"/>
    <property type="match status" value="1"/>
</dbReference>
<dbReference type="STRING" id="1442368.A0A0D2G8L7"/>
<keyword evidence="19" id="KW-1185">Reference proteome</keyword>
<dbReference type="OrthoDB" id="5979581at2759"/>
<dbReference type="GO" id="GO:0043484">
    <property type="term" value="P:regulation of RNA splicing"/>
    <property type="evidence" value="ECO:0007669"/>
    <property type="project" value="TreeGrafter"/>
</dbReference>
<evidence type="ECO:0000256" key="16">
    <source>
        <dbReference type="ARBA" id="ARBA00048679"/>
    </source>
</evidence>
<dbReference type="HOGENOM" id="CLU_000288_81_1_1"/>
<evidence type="ECO:0000256" key="10">
    <source>
        <dbReference type="ARBA" id="ARBA00022777"/>
    </source>
</evidence>
<dbReference type="GO" id="GO:0004674">
    <property type="term" value="F:protein serine/threonine kinase activity"/>
    <property type="evidence" value="ECO:0007669"/>
    <property type="project" value="UniProtKB-KW"/>
</dbReference>
<keyword evidence="11" id="KW-0067">ATP-binding</keyword>